<evidence type="ECO:0008006" key="2">
    <source>
        <dbReference type="Google" id="ProtNLM"/>
    </source>
</evidence>
<dbReference type="KEGG" id="lmes:AB8B23_03165"/>
<reference evidence="1" key="1">
    <citation type="submission" date="2024-07" db="EMBL/GenBank/DDBJ databases">
        <authorList>
            <person name="Li X.-J."/>
            <person name="Wang X."/>
        </authorList>
    </citation>
    <scope>NUCLEOTIDE SEQUENCE</scope>
    <source>
        <strain evidence="1">HSP-342</strain>
    </source>
</reference>
<gene>
    <name evidence="1" type="ORF">AB8B23_03165</name>
</gene>
<accession>A0AB39VBU6</accession>
<sequence>MTNAEMLDLRKMDIRYLEKMKKLVKEFYVAFGQEKYLNKEVYREISVERMKLRNKLFDEELKEFLEAETDVEKLDAICDMYYIAIGTTLELGAYGNQFFVIDYYKQRTWFNDELIMEAFEEVHRSNMSKLENRKAIFREDGKILKGKNYFRPNLKQFIEQGVKQ</sequence>
<evidence type="ECO:0000313" key="1">
    <source>
        <dbReference type="EMBL" id="XDU65170.1"/>
    </source>
</evidence>
<dbReference type="InterPro" id="IPR033653">
    <property type="entry name" value="NTP-PPase_DR2231-like"/>
</dbReference>
<protein>
    <recommendedName>
        <fullName evidence="2">Phosphoribosyl-ATP pyrophosphohydrolase</fullName>
    </recommendedName>
</protein>
<proteinExistence type="predicted"/>
<name>A0AB39VBU6_9FUSO</name>
<dbReference type="InterPro" id="IPR021130">
    <property type="entry name" value="PRib-ATP_PPHydrolase-like"/>
</dbReference>
<dbReference type="Gene3D" id="1.10.3420.10">
    <property type="entry name" value="putative ntp pyrophosphohydrolase like domain"/>
    <property type="match status" value="1"/>
</dbReference>
<dbReference type="CDD" id="cd11530">
    <property type="entry name" value="NTP-PPase_DR2231_like"/>
    <property type="match status" value="1"/>
</dbReference>
<dbReference type="EMBL" id="CP165646">
    <property type="protein sequence ID" value="XDU65170.1"/>
    <property type="molecule type" value="Genomic_DNA"/>
</dbReference>
<dbReference type="RefSeq" id="WP_369713365.1">
    <property type="nucleotide sequence ID" value="NZ_CP165646.1"/>
</dbReference>
<dbReference type="Pfam" id="PF01503">
    <property type="entry name" value="PRA-PH"/>
    <property type="match status" value="1"/>
</dbReference>
<dbReference type="InterPro" id="IPR023292">
    <property type="entry name" value="NTP_PyroPHydrolase-like_dom_sf"/>
</dbReference>
<dbReference type="AlphaFoldDB" id="A0AB39VBU6"/>
<organism evidence="1">
    <name type="scientific">Leptotrichia mesophila</name>
    <dbReference type="NCBI Taxonomy" id="3239303"/>
    <lineage>
        <taxon>Bacteria</taxon>
        <taxon>Fusobacteriati</taxon>
        <taxon>Fusobacteriota</taxon>
        <taxon>Fusobacteriia</taxon>
        <taxon>Fusobacteriales</taxon>
        <taxon>Leptotrichiaceae</taxon>
        <taxon>Leptotrichia</taxon>
    </lineage>
</organism>